<keyword evidence="2" id="KW-1185">Reference proteome</keyword>
<gene>
    <name evidence="1" type="ORF">SHERM_05582</name>
</gene>
<accession>A0A9N7NVT4</accession>
<dbReference type="AlphaFoldDB" id="A0A9N7NVT4"/>
<evidence type="ECO:0000313" key="1">
    <source>
        <dbReference type="EMBL" id="CAA0839011.1"/>
    </source>
</evidence>
<reference evidence="1" key="1">
    <citation type="submission" date="2019-12" db="EMBL/GenBank/DDBJ databases">
        <authorList>
            <person name="Scholes J."/>
        </authorList>
    </citation>
    <scope>NUCLEOTIDE SEQUENCE</scope>
</reference>
<organism evidence="1 2">
    <name type="scientific">Striga hermonthica</name>
    <name type="common">Purple witchweed</name>
    <name type="synonym">Buchnera hermonthica</name>
    <dbReference type="NCBI Taxonomy" id="68872"/>
    <lineage>
        <taxon>Eukaryota</taxon>
        <taxon>Viridiplantae</taxon>
        <taxon>Streptophyta</taxon>
        <taxon>Embryophyta</taxon>
        <taxon>Tracheophyta</taxon>
        <taxon>Spermatophyta</taxon>
        <taxon>Magnoliopsida</taxon>
        <taxon>eudicotyledons</taxon>
        <taxon>Gunneridae</taxon>
        <taxon>Pentapetalae</taxon>
        <taxon>asterids</taxon>
        <taxon>lamiids</taxon>
        <taxon>Lamiales</taxon>
        <taxon>Orobanchaceae</taxon>
        <taxon>Buchnereae</taxon>
        <taxon>Striga</taxon>
    </lineage>
</organism>
<comment type="caution">
    <text evidence="1">The sequence shown here is derived from an EMBL/GenBank/DDBJ whole genome shotgun (WGS) entry which is preliminary data.</text>
</comment>
<dbReference type="PANTHER" id="PTHR31509">
    <property type="entry name" value="BPS1-LIKE PROTEIN"/>
    <property type="match status" value="1"/>
</dbReference>
<dbReference type="OrthoDB" id="10293814at2759"/>
<dbReference type="EMBL" id="CACSLK010031421">
    <property type="protein sequence ID" value="CAA0839011.1"/>
    <property type="molecule type" value="Genomic_DNA"/>
</dbReference>
<evidence type="ECO:0000313" key="2">
    <source>
        <dbReference type="Proteomes" id="UP001153555"/>
    </source>
</evidence>
<sequence>MMMSHSSTTTIGGFYSFLTSEIEHLDGLFVSEDLSMTVDFLHNVLTAVRSIHSRLTLLVRGLDLPVGGKWLDEYMDESSRLWEACHVIKSGVSNVENYCSFGANIPSLIDGRRAPTPHLSRQVIRAIDGSRRGMRALQEENKGIAETRAQTLCLKFDSDNYNALSESKLNGYNGFRGVLCAMRNATTLLLEILLNGLVYFGPDTTLRQDKRHEDQYSFNGPGFMASAATLHRRIVHSVSRPGCQPRMILHELRNYKFALDELKIEMEGVVRHETGVDVREKVDNLRECLGLLRCGAERIVGQLDDFFDEIVESRKMLLDICSQR</sequence>
<protein>
    <submittedName>
        <fullName evidence="1">Uncharacterized protein</fullName>
    </submittedName>
</protein>
<name>A0A9N7NVT4_STRHE</name>
<dbReference type="Proteomes" id="UP001153555">
    <property type="component" value="Unassembled WGS sequence"/>
</dbReference>
<proteinExistence type="predicted"/>